<comment type="catalytic activity">
    <reaction evidence="3">
        <text>an aldehyde + NAD(+) + H2O = a carboxylate + NADH + 2 H(+)</text>
        <dbReference type="Rhea" id="RHEA:16185"/>
        <dbReference type="ChEBI" id="CHEBI:15377"/>
        <dbReference type="ChEBI" id="CHEBI:15378"/>
        <dbReference type="ChEBI" id="CHEBI:17478"/>
        <dbReference type="ChEBI" id="CHEBI:29067"/>
        <dbReference type="ChEBI" id="CHEBI:57540"/>
        <dbReference type="ChEBI" id="CHEBI:57945"/>
        <dbReference type="EC" id="1.2.1.3"/>
    </reaction>
</comment>
<comment type="caution">
    <text evidence="5">The sequence shown here is derived from an EMBL/GenBank/DDBJ whole genome shotgun (WGS) entry which is preliminary data.</text>
</comment>
<dbReference type="Gene3D" id="3.40.309.10">
    <property type="entry name" value="Aldehyde Dehydrogenase, Chain A, domain 2"/>
    <property type="match status" value="1"/>
</dbReference>
<keyword evidence="6" id="KW-1185">Reference proteome</keyword>
<dbReference type="InterPro" id="IPR016161">
    <property type="entry name" value="Ald_DH/histidinol_DH"/>
</dbReference>
<dbReference type="PANTHER" id="PTHR11699">
    <property type="entry name" value="ALDEHYDE DEHYDROGENASE-RELATED"/>
    <property type="match status" value="1"/>
</dbReference>
<dbReference type="SUPFAM" id="SSF53720">
    <property type="entry name" value="ALDH-like"/>
    <property type="match status" value="1"/>
</dbReference>
<protein>
    <recommendedName>
        <fullName evidence="2">aldehyde dehydrogenase (NAD(+))</fullName>
        <ecNumber evidence="2">1.2.1.3</ecNumber>
    </recommendedName>
</protein>
<accession>A0ABP0BC74</accession>
<evidence type="ECO:0000256" key="2">
    <source>
        <dbReference type="ARBA" id="ARBA00024226"/>
    </source>
</evidence>
<evidence type="ECO:0000256" key="1">
    <source>
        <dbReference type="ARBA" id="ARBA00009986"/>
    </source>
</evidence>
<gene>
    <name evidence="5" type="ORF">SEUCBS140593_003110</name>
</gene>
<dbReference type="EC" id="1.2.1.3" evidence="2"/>
<dbReference type="InterPro" id="IPR016163">
    <property type="entry name" value="Ald_DH_C"/>
</dbReference>
<evidence type="ECO:0000256" key="3">
    <source>
        <dbReference type="ARBA" id="ARBA00049194"/>
    </source>
</evidence>
<evidence type="ECO:0000259" key="4">
    <source>
        <dbReference type="Pfam" id="PF00171"/>
    </source>
</evidence>
<comment type="similarity">
    <text evidence="1">Belongs to the aldehyde dehydrogenase family.</text>
</comment>
<reference evidence="5 6" key="1">
    <citation type="submission" date="2024-01" db="EMBL/GenBank/DDBJ databases">
        <authorList>
            <person name="Allen C."/>
            <person name="Tagirdzhanova G."/>
        </authorList>
    </citation>
    <scope>NUCLEOTIDE SEQUENCE [LARGE SCALE GENOMIC DNA]</scope>
</reference>
<dbReference type="Proteomes" id="UP001642482">
    <property type="component" value="Unassembled WGS sequence"/>
</dbReference>
<sequence length="497" mass="53556">MASVTIRGAEKREYHIPLGLFIDNEFSPAANNETVDVENPTTGDLLAKVAAAQPSDVDKAVLSSHAAFKGSWRKTTPEIRRELLHRLGDLIERDGDELASIEAVDAGMLFHGSLALSVRQAVETCRYFGGWADKIQGKSMHIAEGMAYTKREAIGVCAAIVPWNAPLMITMWKLAPAIAAGNTMIIKTPELAPLYGQKLASLVVEAGFPPGVINIICGLGRVAGQALAEHPSVRKLSFTGSTMTGRGILATAARTNLKRVTLELGGKGPSIVFADADLENALFWATFGITVHNGQICAAGSRIYVQDEIYDKFVTEFSKRAREYVAGDPLLDTTTKGPLISALQRERVLEWIEKGREEGLEIVHDAENGSSKVPLSGHFVPNVAFGNVDPSSSLIREEIFGPVASIGRFKTEEEAIALANDSEYGLAASVFTSHVNRAIRVSDAIEAGQVTINMWGIVNANTPFGGIKSSGFGRDLGEEAIEEWTHTKSVKFNLLVQ</sequence>
<dbReference type="InterPro" id="IPR015590">
    <property type="entry name" value="Aldehyde_DH_dom"/>
</dbReference>
<dbReference type="Pfam" id="PF00171">
    <property type="entry name" value="Aldedh"/>
    <property type="match status" value="1"/>
</dbReference>
<dbReference type="InterPro" id="IPR016162">
    <property type="entry name" value="Ald_DH_N"/>
</dbReference>
<organism evidence="5 6">
    <name type="scientific">Sporothrix eucalyptigena</name>
    <dbReference type="NCBI Taxonomy" id="1812306"/>
    <lineage>
        <taxon>Eukaryota</taxon>
        <taxon>Fungi</taxon>
        <taxon>Dikarya</taxon>
        <taxon>Ascomycota</taxon>
        <taxon>Pezizomycotina</taxon>
        <taxon>Sordariomycetes</taxon>
        <taxon>Sordariomycetidae</taxon>
        <taxon>Ophiostomatales</taxon>
        <taxon>Ophiostomataceae</taxon>
        <taxon>Sporothrix</taxon>
    </lineage>
</organism>
<evidence type="ECO:0000313" key="6">
    <source>
        <dbReference type="Proteomes" id="UP001642482"/>
    </source>
</evidence>
<dbReference type="Gene3D" id="3.40.605.10">
    <property type="entry name" value="Aldehyde Dehydrogenase, Chain A, domain 1"/>
    <property type="match status" value="1"/>
</dbReference>
<proteinExistence type="inferred from homology"/>
<feature type="domain" description="Aldehyde dehydrogenase" evidence="4">
    <location>
        <begin position="31"/>
        <end position="490"/>
    </location>
</feature>
<dbReference type="EMBL" id="CAWUHD010000023">
    <property type="protein sequence ID" value="CAK7217159.1"/>
    <property type="molecule type" value="Genomic_DNA"/>
</dbReference>
<name>A0ABP0BC74_9PEZI</name>
<evidence type="ECO:0000313" key="5">
    <source>
        <dbReference type="EMBL" id="CAK7217159.1"/>
    </source>
</evidence>